<dbReference type="Proteomes" id="UP001179614">
    <property type="component" value="Chromosome"/>
</dbReference>
<dbReference type="RefSeq" id="WP_270163428.1">
    <property type="nucleotide sequence ID" value="NZ_CP089391.1"/>
</dbReference>
<evidence type="ECO:0000313" key="1">
    <source>
        <dbReference type="EMBL" id="WBL78145.1"/>
    </source>
</evidence>
<name>A0ABY7MMK2_9BRAD</name>
<protein>
    <submittedName>
        <fullName evidence="1">Uncharacterized protein</fullName>
    </submittedName>
</protein>
<accession>A0ABY7MMK2</accession>
<proteinExistence type="predicted"/>
<keyword evidence="2" id="KW-1185">Reference proteome</keyword>
<reference evidence="1" key="1">
    <citation type="submission" date="2021-12" db="EMBL/GenBank/DDBJ databases">
        <title>Bradyrhizobium xenonodulans sp. nov.</title>
        <authorList>
            <person name="Claassens R."/>
            <person name="Venter S.N."/>
            <person name="Beukes C.W."/>
            <person name="Stepkowski T."/>
            <person name="Steenkamp E.T."/>
        </authorList>
    </citation>
    <scope>NUCLEOTIDE SEQUENCE</scope>
    <source>
        <strain evidence="1">14AB</strain>
    </source>
</reference>
<dbReference type="EMBL" id="CP089391">
    <property type="protein sequence ID" value="WBL78145.1"/>
    <property type="molecule type" value="Genomic_DNA"/>
</dbReference>
<organism evidence="1 2">
    <name type="scientific">Bradyrhizobium xenonodulans</name>
    <dbReference type="NCBI Taxonomy" id="2736875"/>
    <lineage>
        <taxon>Bacteria</taxon>
        <taxon>Pseudomonadati</taxon>
        <taxon>Pseudomonadota</taxon>
        <taxon>Alphaproteobacteria</taxon>
        <taxon>Hyphomicrobiales</taxon>
        <taxon>Nitrobacteraceae</taxon>
        <taxon>Bradyrhizobium</taxon>
    </lineage>
</organism>
<gene>
    <name evidence="1" type="ORF">I3J27_35255</name>
</gene>
<sequence>MPLCQFVPKQHVAGDFAKSRQLRLEKLGRHPSGTVAEVMTVDPAMPIVLARDGRADCRRVGRLRRFSRLSCTCAAACRSGRRRCPTRRRAAAWLGRLFGLFAFQIIQRRVRACHDLAQTHTMAFAKIDNAVAETDDPLVRLNATIEVIAMKDAAKIDREHRAIQLDTLKKHLASGETALIEWTVDDVLQSEPLLVVKGSPAYPDLCQRLQRVQIQVLECAAERDAGN</sequence>
<evidence type="ECO:0000313" key="2">
    <source>
        <dbReference type="Proteomes" id="UP001179614"/>
    </source>
</evidence>